<evidence type="ECO:0000313" key="3">
    <source>
        <dbReference type="Proteomes" id="UP000585272"/>
    </source>
</evidence>
<dbReference type="Proteomes" id="UP000585272">
    <property type="component" value="Unassembled WGS sequence"/>
</dbReference>
<keyword evidence="1" id="KW-0472">Membrane</keyword>
<protein>
    <submittedName>
        <fullName evidence="2">Uncharacterized protein</fullName>
    </submittedName>
</protein>
<organism evidence="2 3">
    <name type="scientific">Conexibacter arvalis</name>
    <dbReference type="NCBI Taxonomy" id="912552"/>
    <lineage>
        <taxon>Bacteria</taxon>
        <taxon>Bacillati</taxon>
        <taxon>Actinomycetota</taxon>
        <taxon>Thermoleophilia</taxon>
        <taxon>Solirubrobacterales</taxon>
        <taxon>Conexibacteraceae</taxon>
        <taxon>Conexibacter</taxon>
    </lineage>
</organism>
<evidence type="ECO:0000313" key="2">
    <source>
        <dbReference type="EMBL" id="MBB4665264.1"/>
    </source>
</evidence>
<keyword evidence="1" id="KW-0812">Transmembrane</keyword>
<name>A0A840IMP3_9ACTN</name>
<gene>
    <name evidence="2" type="ORF">BDZ31_004892</name>
</gene>
<proteinExistence type="predicted"/>
<sequence>MARDPFGNELPKPPPAPGVRLLRRIGIAEIALGLILLIAGFAIGEPVVALIGGVIVASSGTLFVFAHSLNRRT</sequence>
<evidence type="ECO:0000256" key="1">
    <source>
        <dbReference type="SAM" id="Phobius"/>
    </source>
</evidence>
<comment type="caution">
    <text evidence="2">The sequence shown here is derived from an EMBL/GenBank/DDBJ whole genome shotgun (WGS) entry which is preliminary data.</text>
</comment>
<feature type="transmembrane region" description="Helical" evidence="1">
    <location>
        <begin position="49"/>
        <end position="69"/>
    </location>
</feature>
<keyword evidence="1" id="KW-1133">Transmembrane helix</keyword>
<dbReference type="AlphaFoldDB" id="A0A840IMP3"/>
<keyword evidence="3" id="KW-1185">Reference proteome</keyword>
<feature type="transmembrane region" description="Helical" evidence="1">
    <location>
        <begin position="21"/>
        <end position="43"/>
    </location>
</feature>
<dbReference type="RefSeq" id="WP_183346041.1">
    <property type="nucleotide sequence ID" value="NZ_JACHNU010000015.1"/>
</dbReference>
<dbReference type="EMBL" id="JACHNU010000015">
    <property type="protein sequence ID" value="MBB4665264.1"/>
    <property type="molecule type" value="Genomic_DNA"/>
</dbReference>
<accession>A0A840IMP3</accession>
<reference evidence="2 3" key="1">
    <citation type="submission" date="2020-08" db="EMBL/GenBank/DDBJ databases">
        <title>Genomic Encyclopedia of Archaeal and Bacterial Type Strains, Phase II (KMG-II): from individual species to whole genera.</title>
        <authorList>
            <person name="Goeker M."/>
        </authorList>
    </citation>
    <scope>NUCLEOTIDE SEQUENCE [LARGE SCALE GENOMIC DNA]</scope>
    <source>
        <strain evidence="2 3">DSM 23288</strain>
    </source>
</reference>